<name>A0A3A1TWE3_9MICO</name>
<proteinExistence type="predicted"/>
<reference evidence="3" key="1">
    <citation type="submission" date="2018-09" db="EMBL/GenBank/DDBJ databases">
        <authorList>
            <person name="Kim I."/>
        </authorList>
    </citation>
    <scope>NUCLEOTIDE SEQUENCE [LARGE SCALE GENOMIC DNA]</scope>
    <source>
        <strain evidence="3">DD4a</strain>
    </source>
</reference>
<feature type="transmembrane region" description="Helical" evidence="1">
    <location>
        <begin position="35"/>
        <end position="54"/>
    </location>
</feature>
<dbReference type="Proteomes" id="UP000265742">
    <property type="component" value="Unassembled WGS sequence"/>
</dbReference>
<keyword evidence="1" id="KW-0812">Transmembrane</keyword>
<accession>A0A3A1TWE3</accession>
<keyword evidence="3" id="KW-1185">Reference proteome</keyword>
<gene>
    <name evidence="2" type="ORF">D1781_11645</name>
</gene>
<sequence>MVGRRDPARYGMLIAVGALDLVAGALLGLGHLLGVGVLLTAGSIAMLAVAVPRFRRERRRID</sequence>
<keyword evidence="1" id="KW-1133">Transmembrane helix</keyword>
<evidence type="ECO:0000256" key="1">
    <source>
        <dbReference type="SAM" id="Phobius"/>
    </source>
</evidence>
<comment type="caution">
    <text evidence="2">The sequence shown here is derived from an EMBL/GenBank/DDBJ whole genome shotgun (WGS) entry which is preliminary data.</text>
</comment>
<dbReference type="EMBL" id="QXTG01000002">
    <property type="protein sequence ID" value="RIX28129.1"/>
    <property type="molecule type" value="Genomic_DNA"/>
</dbReference>
<feature type="transmembrane region" description="Helical" evidence="1">
    <location>
        <begin position="12"/>
        <end position="29"/>
    </location>
</feature>
<protein>
    <submittedName>
        <fullName evidence="2">Uncharacterized protein</fullName>
    </submittedName>
</protein>
<dbReference type="AlphaFoldDB" id="A0A3A1TWE3"/>
<dbReference type="RefSeq" id="WP_119482439.1">
    <property type="nucleotide sequence ID" value="NZ_QXTG01000002.1"/>
</dbReference>
<keyword evidence="1" id="KW-0472">Membrane</keyword>
<evidence type="ECO:0000313" key="2">
    <source>
        <dbReference type="EMBL" id="RIX28129.1"/>
    </source>
</evidence>
<organism evidence="2 3">
    <name type="scientific">Amnibacterium setariae</name>
    <dbReference type="NCBI Taxonomy" id="2306585"/>
    <lineage>
        <taxon>Bacteria</taxon>
        <taxon>Bacillati</taxon>
        <taxon>Actinomycetota</taxon>
        <taxon>Actinomycetes</taxon>
        <taxon>Micrococcales</taxon>
        <taxon>Microbacteriaceae</taxon>
        <taxon>Amnibacterium</taxon>
    </lineage>
</organism>
<evidence type="ECO:0000313" key="3">
    <source>
        <dbReference type="Proteomes" id="UP000265742"/>
    </source>
</evidence>